<reference evidence="2" key="1">
    <citation type="journal article" date="2019" name="Int. J. Syst. Evol. Microbiol.">
        <title>The Global Catalogue of Microorganisms (GCM) 10K type strain sequencing project: providing services to taxonomists for standard genome sequencing and annotation.</title>
        <authorList>
            <consortium name="The Broad Institute Genomics Platform"/>
            <consortium name="The Broad Institute Genome Sequencing Center for Infectious Disease"/>
            <person name="Wu L."/>
            <person name="Ma J."/>
        </authorList>
    </citation>
    <scope>NUCLEOTIDE SEQUENCE [LARGE SCALE GENOMIC DNA]</scope>
    <source>
        <strain evidence="2">CECT 8289</strain>
    </source>
</reference>
<gene>
    <name evidence="1" type="ORF">ACFOWM_07465</name>
</gene>
<keyword evidence="2" id="KW-1185">Reference proteome</keyword>
<evidence type="ECO:0000313" key="1">
    <source>
        <dbReference type="EMBL" id="MFC4262709.1"/>
    </source>
</evidence>
<dbReference type="Pfam" id="PF04977">
    <property type="entry name" value="DivIC"/>
    <property type="match status" value="1"/>
</dbReference>
<dbReference type="InterPro" id="IPR007060">
    <property type="entry name" value="FtsL/DivIC"/>
</dbReference>
<dbReference type="Proteomes" id="UP001595907">
    <property type="component" value="Unassembled WGS sequence"/>
</dbReference>
<organism evidence="1 2">
    <name type="scientific">Ferruginibacter yonginensis</name>
    <dbReference type="NCBI Taxonomy" id="1310416"/>
    <lineage>
        <taxon>Bacteria</taxon>
        <taxon>Pseudomonadati</taxon>
        <taxon>Bacteroidota</taxon>
        <taxon>Chitinophagia</taxon>
        <taxon>Chitinophagales</taxon>
        <taxon>Chitinophagaceae</taxon>
        <taxon>Ferruginibacter</taxon>
    </lineage>
</organism>
<evidence type="ECO:0000313" key="2">
    <source>
        <dbReference type="Proteomes" id="UP001595907"/>
    </source>
</evidence>
<dbReference type="RefSeq" id="WP_379708419.1">
    <property type="nucleotide sequence ID" value="NZ_JBHSCZ010000002.1"/>
</dbReference>
<protein>
    <submittedName>
        <fullName evidence="1">Septum formation initiator family protein</fullName>
    </submittedName>
</protein>
<proteinExistence type="predicted"/>
<comment type="caution">
    <text evidence="1">The sequence shown here is derived from an EMBL/GenBank/DDBJ whole genome shotgun (WGS) entry which is preliminary data.</text>
</comment>
<sequence>MISLLKNKYILVSIAFLVWMLFFDPKDWGTITARTQKLNELKQSEKHLVVQIADTKKELQLLKTDASSIEKYAREKFYMKKDNEDIFIVKMP</sequence>
<name>A0ABV8QUW3_9BACT</name>
<accession>A0ABV8QUW3</accession>
<dbReference type="EMBL" id="JBHSCZ010000002">
    <property type="protein sequence ID" value="MFC4262709.1"/>
    <property type="molecule type" value="Genomic_DNA"/>
</dbReference>